<comment type="catalytic activity">
    <reaction evidence="1">
        <text>ATP + protein L-histidine = ADP + protein N-phospho-L-histidine.</text>
        <dbReference type="EC" id="2.7.13.3"/>
    </reaction>
</comment>
<evidence type="ECO:0000256" key="2">
    <source>
        <dbReference type="ARBA" id="ARBA00012438"/>
    </source>
</evidence>
<dbReference type="InterPro" id="IPR050482">
    <property type="entry name" value="Sensor_HK_TwoCompSys"/>
</dbReference>
<dbReference type="PANTHER" id="PTHR24421">
    <property type="entry name" value="NITRATE/NITRITE SENSOR PROTEIN NARX-RELATED"/>
    <property type="match status" value="1"/>
</dbReference>
<keyword evidence="10" id="KW-0472">Membrane</keyword>
<keyword evidence="10" id="KW-1133">Transmembrane helix</keyword>
<feature type="transmembrane region" description="Helical" evidence="10">
    <location>
        <begin position="713"/>
        <end position="734"/>
    </location>
</feature>
<comment type="caution">
    <text evidence="12">The sequence shown here is derived from an EMBL/GenBank/DDBJ whole genome shotgun (WGS) entry which is preliminary data.</text>
</comment>
<accession>A0ABM9PH25</accession>
<proteinExistence type="predicted"/>
<keyword evidence="7" id="KW-0067">ATP-binding</keyword>
<dbReference type="Gene3D" id="3.30.565.10">
    <property type="entry name" value="Histidine kinase-like ATPase, C-terminal domain"/>
    <property type="match status" value="1"/>
</dbReference>
<keyword evidence="3" id="KW-0597">Phosphoprotein</keyword>
<evidence type="ECO:0000256" key="10">
    <source>
        <dbReference type="SAM" id="Phobius"/>
    </source>
</evidence>
<feature type="coiled-coil region" evidence="9">
    <location>
        <begin position="734"/>
        <end position="764"/>
    </location>
</feature>
<evidence type="ECO:0000256" key="3">
    <source>
        <dbReference type="ARBA" id="ARBA00022553"/>
    </source>
</evidence>
<dbReference type="Pfam" id="PF07494">
    <property type="entry name" value="Reg_prop"/>
    <property type="match status" value="2"/>
</dbReference>
<keyword evidence="13" id="KW-1185">Reference proteome</keyword>
<dbReference type="EMBL" id="CAXJRC010000002">
    <property type="protein sequence ID" value="CAL2104903.1"/>
    <property type="molecule type" value="Genomic_DNA"/>
</dbReference>
<evidence type="ECO:0000256" key="7">
    <source>
        <dbReference type="ARBA" id="ARBA00022840"/>
    </source>
</evidence>
<evidence type="ECO:0000256" key="5">
    <source>
        <dbReference type="ARBA" id="ARBA00022741"/>
    </source>
</evidence>
<feature type="domain" description="Signal transduction histidine kinase subgroup 3 dimerisation and phosphoacceptor" evidence="11">
    <location>
        <begin position="762"/>
        <end position="823"/>
    </location>
</feature>
<organism evidence="12 13">
    <name type="scientific">Tenacibaculum vairaonense</name>
    <dbReference type="NCBI Taxonomy" id="3137860"/>
    <lineage>
        <taxon>Bacteria</taxon>
        <taxon>Pseudomonadati</taxon>
        <taxon>Bacteroidota</taxon>
        <taxon>Flavobacteriia</taxon>
        <taxon>Flavobacteriales</taxon>
        <taxon>Flavobacteriaceae</taxon>
        <taxon>Tenacibaculum</taxon>
    </lineage>
</organism>
<dbReference type="InterPro" id="IPR015943">
    <property type="entry name" value="WD40/YVTN_repeat-like_dom_sf"/>
</dbReference>
<keyword evidence="6" id="KW-0418">Kinase</keyword>
<gene>
    <name evidence="12" type="ORF">T190115A13A_110039</name>
</gene>
<keyword evidence="8" id="KW-0902">Two-component regulatory system</keyword>
<keyword evidence="4" id="KW-0808">Transferase</keyword>
<evidence type="ECO:0000256" key="4">
    <source>
        <dbReference type="ARBA" id="ARBA00022679"/>
    </source>
</evidence>
<evidence type="ECO:0000313" key="13">
    <source>
        <dbReference type="Proteomes" id="UP001497602"/>
    </source>
</evidence>
<dbReference type="RefSeq" id="WP_348736616.1">
    <property type="nucleotide sequence ID" value="NZ_CAXJRC010000002.1"/>
</dbReference>
<dbReference type="SUPFAM" id="SSF55874">
    <property type="entry name" value="ATPase domain of HSP90 chaperone/DNA topoisomerase II/histidine kinase"/>
    <property type="match status" value="1"/>
</dbReference>
<dbReference type="SUPFAM" id="SSF63829">
    <property type="entry name" value="Calcium-dependent phosphotriesterase"/>
    <property type="match status" value="1"/>
</dbReference>
<evidence type="ECO:0000256" key="1">
    <source>
        <dbReference type="ARBA" id="ARBA00000085"/>
    </source>
</evidence>
<dbReference type="InterPro" id="IPR036890">
    <property type="entry name" value="HATPase_C_sf"/>
</dbReference>
<evidence type="ECO:0000313" key="12">
    <source>
        <dbReference type="EMBL" id="CAL2104903.1"/>
    </source>
</evidence>
<evidence type="ECO:0000256" key="9">
    <source>
        <dbReference type="SAM" id="Coils"/>
    </source>
</evidence>
<dbReference type="Gene3D" id="2.130.10.10">
    <property type="entry name" value="YVTN repeat-like/Quinoprotein amine dehydrogenase"/>
    <property type="match status" value="3"/>
</dbReference>
<evidence type="ECO:0000259" key="11">
    <source>
        <dbReference type="Pfam" id="PF07730"/>
    </source>
</evidence>
<dbReference type="Pfam" id="PF07730">
    <property type="entry name" value="HisKA_3"/>
    <property type="match status" value="1"/>
</dbReference>
<protein>
    <recommendedName>
        <fullName evidence="2">histidine kinase</fullName>
        <ecNumber evidence="2">2.7.13.3</ecNumber>
    </recommendedName>
</protein>
<name>A0ABM9PH25_9FLAO</name>
<dbReference type="EC" id="2.7.13.3" evidence="2"/>
<dbReference type="SUPFAM" id="SSF101898">
    <property type="entry name" value="NHL repeat"/>
    <property type="match status" value="1"/>
</dbReference>
<dbReference type="InterPro" id="IPR011110">
    <property type="entry name" value="Reg_prop"/>
</dbReference>
<evidence type="ECO:0000256" key="6">
    <source>
        <dbReference type="ARBA" id="ARBA00022777"/>
    </source>
</evidence>
<dbReference type="Proteomes" id="UP001497602">
    <property type="component" value="Unassembled WGS sequence"/>
</dbReference>
<keyword evidence="5" id="KW-0547">Nucleotide-binding</keyword>
<reference evidence="12 13" key="1">
    <citation type="submission" date="2024-05" db="EMBL/GenBank/DDBJ databases">
        <authorList>
            <person name="Duchaud E."/>
        </authorList>
    </citation>
    <scope>NUCLEOTIDE SEQUENCE [LARGE SCALE GENOMIC DNA]</scope>
    <source>
        <strain evidence="12">Ena-SAMPLE-TAB-13-05-2024-13:56:06:370-140305</strain>
    </source>
</reference>
<keyword evidence="10" id="KW-0812">Transmembrane</keyword>
<evidence type="ECO:0000256" key="8">
    <source>
        <dbReference type="ARBA" id="ARBA00023012"/>
    </source>
</evidence>
<dbReference type="PANTHER" id="PTHR24421:SF10">
    <property type="entry name" value="NITRATE_NITRITE SENSOR PROTEIN NARQ"/>
    <property type="match status" value="1"/>
</dbReference>
<sequence length="958" mass="111912">MSLRLPPYYFILLFFFSSKIAAQTPIYKHFSSKDGLPHDITYGIIQDSNNYIWIGTDDGLTKFDGKKFTNYGYENGLTSNYVIDILELKEDKFAIATWGGGLHFMKNDTIYKSSQYIDDNNEKINQLAVLKDQSIYAKTAINSFSIYKKNKEKRWFLKAKDSYLLSKSQFFASSNKSYDISESVVDSIVFIHNTIRTKTTPNRKSLKGVHQLRNNQSIPSFKQFKNTPVYTIYKKSKEHKYYTGSDNTIYISNKTTISKRLNFNNIEHSKIIKILPYKNSIYFIANSYKTLQRKIYKYNTSTNKLSCLSELLKIDKMISDFLIDNQENLWITTYGNGVFFIPYTKNKFFSDETFSNSDLKSAVIIKNQLYLLATNKIYKLDNTKVATTFNFPIHSERITYNKHNNTLNILTEHQLSQFNKKTKNLNYKITSYDGYTIDSNGFLIKIVDNNITIYKDNKLVKKIANKFIVKKAIIKNDILYLLTKRKQLQVYDLQKNLKIKEYNRKYKFPAEKINNFLIKENGNLLLATNRGLFKVTKDTIQQFTTKNGLASNHINDLIIDKYGIIWLGTQRGLNVMHGKQFYTIDESQGQKSSFITKVISHNNYIYATGNKGLFRYDNSKPFKPNTLPPLKITQKNSSFTIFPFNLKNSKNVKIAYKLDDTNWTEANNTNFNFNYLDQGKHSIVFKYKDNLSYWKKTPPYHFTIIYPWYLQSWFYTLLTVVIAIIIIIFIIKLLQKSIQKNNELKNTIQERENLKRTLTTVRKNLAQDFHDELGNKLASITMLTNLLLVKNPEKNDTYLKLEKIKEDSNYLYSGMRDFVWSLNNNSDSLDEVLIYLSEFGKNLFNNTDIHFHVASEQPQKDTILPYYWSKQLIFIFKEAMTNALKHSKATEVTFLFSIINKELLISLSDNGVGFNIEEIQRQNGILNMKNRAKKINTQLFIFSDKQNTIITFKGHLNN</sequence>
<dbReference type="InterPro" id="IPR011712">
    <property type="entry name" value="Sig_transdc_His_kin_sub3_dim/P"/>
</dbReference>
<keyword evidence="9" id="KW-0175">Coiled coil</keyword>